<evidence type="ECO:0000313" key="3">
    <source>
        <dbReference type="EMBL" id="AWB24433.1"/>
    </source>
</evidence>
<organism evidence="3 4">
    <name type="scientific">Methylobacterium currus</name>
    <dbReference type="NCBI Taxonomy" id="2051553"/>
    <lineage>
        <taxon>Bacteria</taxon>
        <taxon>Pseudomonadati</taxon>
        <taxon>Pseudomonadota</taxon>
        <taxon>Alphaproteobacteria</taxon>
        <taxon>Hyphomicrobiales</taxon>
        <taxon>Methylobacteriaceae</taxon>
        <taxon>Methylobacterium</taxon>
    </lineage>
</organism>
<dbReference type="Pfam" id="PF00884">
    <property type="entry name" value="Sulfatase"/>
    <property type="match status" value="1"/>
</dbReference>
<evidence type="ECO:0000313" key="4">
    <source>
        <dbReference type="Proteomes" id="UP000244755"/>
    </source>
</evidence>
<dbReference type="EMBL" id="CP028843">
    <property type="protein sequence ID" value="AWB24433.1"/>
    <property type="molecule type" value="Genomic_DNA"/>
</dbReference>
<dbReference type="SUPFAM" id="SSF53649">
    <property type="entry name" value="Alkaline phosphatase-like"/>
    <property type="match status" value="1"/>
</dbReference>
<dbReference type="PANTHER" id="PTHR43751">
    <property type="entry name" value="SULFATASE"/>
    <property type="match status" value="1"/>
</dbReference>
<dbReference type="PANTHER" id="PTHR43751:SF2">
    <property type="entry name" value="SULFATASE N-TERMINAL DOMAIN-CONTAINING PROTEIN"/>
    <property type="match status" value="1"/>
</dbReference>
<dbReference type="RefSeq" id="WP_099956168.1">
    <property type="nucleotide sequence ID" value="NZ_CP028843.1"/>
</dbReference>
<name>A0A2R4WSD6_9HYPH</name>
<feature type="region of interest" description="Disordered" evidence="1">
    <location>
        <begin position="43"/>
        <end position="62"/>
    </location>
</feature>
<dbReference type="OrthoDB" id="9803751at2"/>
<evidence type="ECO:0000256" key="1">
    <source>
        <dbReference type="SAM" id="MobiDB-lite"/>
    </source>
</evidence>
<dbReference type="Gene3D" id="3.30.1120.10">
    <property type="match status" value="1"/>
</dbReference>
<dbReference type="InterPro" id="IPR052701">
    <property type="entry name" value="GAG_Ulvan_Degrading_Sulfatases"/>
</dbReference>
<dbReference type="CDD" id="cd16142">
    <property type="entry name" value="ARS_like"/>
    <property type="match status" value="1"/>
</dbReference>
<feature type="compositionally biased region" description="Polar residues" evidence="1">
    <location>
        <begin position="46"/>
        <end position="58"/>
    </location>
</feature>
<protein>
    <submittedName>
        <fullName evidence="3">Arylsulfatase</fullName>
    </submittedName>
</protein>
<dbReference type="Proteomes" id="UP000244755">
    <property type="component" value="Chromosome 1"/>
</dbReference>
<accession>A0A2R4WSD6</accession>
<dbReference type="InterPro" id="IPR000917">
    <property type="entry name" value="Sulfatase_N"/>
</dbReference>
<dbReference type="Gene3D" id="3.40.720.10">
    <property type="entry name" value="Alkaline Phosphatase, subunit A"/>
    <property type="match status" value="1"/>
</dbReference>
<sequence length="567" mass="62406">MSVETHEVTQGGREEGNALSRRNILLAGTSAFAAAALVSPASTSSVQAQPQPRQQSADGQKPNILVIMGDDIGIWNIGAYHRGMMAGRTPHLDRIAAEGMLFTDYYAEASCTAGRAAFITGELPIRTGMTTVGQAGAPIGIPAEAVTIATALKGMGYATGQFGKNHLGDKNEFLPTVHGFDEFFGYLYHLDAMEDPAHPAYPQELLNRVGPRNMVHSWATNVDDPTEDPRWGRVGKQRIEDAGTLYPKRMETVDEEIRDLAVGFIDKAKAEAKPFFVWLNPTRMHVTTHLSPKYQGMRNSQNDWSIQEAGMAQLDDVVGAMMKKLTDLGIDNNTIVVFTTDNGTEVFTWPDGGQTPFAQSKGTVMEGGFRAPAMIRWPGKVPAGKVENGVISGLDWFATLVAAAGNPDISEELKKGKQIGDQTYKVHLDGYNQMDLITGRGPSKRNEVWYFGESELGAVRIGDYKYRFIDQPSGWLGDKTKPDVPYITNLRLDPFERTGWPDEGTKAGAQNYMSWFLYEFWRFVFVQQEVEKLAMTAVEFPPMQKGASFNLEAVKAKIQAARTAMAK</sequence>
<keyword evidence="4" id="KW-1185">Reference proteome</keyword>
<proteinExistence type="predicted"/>
<dbReference type="AlphaFoldDB" id="A0A2R4WSD6"/>
<evidence type="ECO:0000259" key="2">
    <source>
        <dbReference type="Pfam" id="PF00884"/>
    </source>
</evidence>
<reference evidence="3 4" key="1">
    <citation type="submission" date="2018-04" db="EMBL/GenBank/DDBJ databases">
        <title>Methylobacterium sp. PR1016A genome.</title>
        <authorList>
            <person name="Park W."/>
        </authorList>
    </citation>
    <scope>NUCLEOTIDE SEQUENCE [LARGE SCALE GENOMIC DNA]</scope>
    <source>
        <strain evidence="3 4">PR1016A</strain>
    </source>
</reference>
<feature type="domain" description="Sulfatase N-terminal" evidence="2">
    <location>
        <begin position="62"/>
        <end position="405"/>
    </location>
</feature>
<dbReference type="PROSITE" id="PS51318">
    <property type="entry name" value="TAT"/>
    <property type="match status" value="1"/>
</dbReference>
<dbReference type="InterPro" id="IPR006311">
    <property type="entry name" value="TAT_signal"/>
</dbReference>
<dbReference type="InterPro" id="IPR017850">
    <property type="entry name" value="Alkaline_phosphatase_core_sf"/>
</dbReference>
<gene>
    <name evidence="3" type="ORF">DA075_29135</name>
</gene>
<dbReference type="KEGG" id="mee:DA075_29135"/>